<feature type="compositionally biased region" description="Basic residues" evidence="1">
    <location>
        <begin position="276"/>
        <end position="287"/>
    </location>
</feature>
<feature type="domain" description="KANL3/Tex30 alpha/beta hydrolase-like" evidence="2">
    <location>
        <begin position="31"/>
        <end position="218"/>
    </location>
</feature>
<dbReference type="InterPro" id="IPR046879">
    <property type="entry name" value="KANL3/Tex30_Abhydrolase"/>
</dbReference>
<dbReference type="Proteomes" id="UP000239899">
    <property type="component" value="Unassembled WGS sequence"/>
</dbReference>
<evidence type="ECO:0000256" key="1">
    <source>
        <dbReference type="SAM" id="MobiDB-lite"/>
    </source>
</evidence>
<evidence type="ECO:0000259" key="2">
    <source>
        <dbReference type="Pfam" id="PF20408"/>
    </source>
</evidence>
<proteinExistence type="predicted"/>
<dbReference type="AlphaFoldDB" id="A0A2P6TSQ6"/>
<reference evidence="3 4" key="1">
    <citation type="journal article" date="2018" name="Plant J.">
        <title>Genome sequences of Chlorella sorokiniana UTEX 1602 and Micractinium conductrix SAG 241.80: implications to maltose excretion by a green alga.</title>
        <authorList>
            <person name="Arriola M.B."/>
            <person name="Velmurugan N."/>
            <person name="Zhang Y."/>
            <person name="Plunkett M.H."/>
            <person name="Hondzo H."/>
            <person name="Barney B.M."/>
        </authorList>
    </citation>
    <scope>NUCLEOTIDE SEQUENCE [LARGE SCALE GENOMIC DNA]</scope>
    <source>
        <strain evidence="4">UTEX 1602</strain>
    </source>
</reference>
<dbReference type="Pfam" id="PF20408">
    <property type="entry name" value="Abhydrolase_11"/>
    <property type="match status" value="1"/>
</dbReference>
<organism evidence="3 4">
    <name type="scientific">Chlorella sorokiniana</name>
    <name type="common">Freshwater green alga</name>
    <dbReference type="NCBI Taxonomy" id="3076"/>
    <lineage>
        <taxon>Eukaryota</taxon>
        <taxon>Viridiplantae</taxon>
        <taxon>Chlorophyta</taxon>
        <taxon>core chlorophytes</taxon>
        <taxon>Trebouxiophyceae</taxon>
        <taxon>Chlorellales</taxon>
        <taxon>Chlorellaceae</taxon>
        <taxon>Chlorella clade</taxon>
        <taxon>Chlorella</taxon>
    </lineage>
</organism>
<protein>
    <submittedName>
        <fullName evidence="3">Testis-expressed sequence 30</fullName>
    </submittedName>
</protein>
<feature type="region of interest" description="Disordered" evidence="1">
    <location>
        <begin position="223"/>
        <end position="287"/>
    </location>
</feature>
<feature type="compositionally biased region" description="Low complexity" evidence="1">
    <location>
        <begin position="236"/>
        <end position="259"/>
    </location>
</feature>
<dbReference type="OrthoDB" id="6415022at2759"/>
<dbReference type="PANTHER" id="PTHR13136">
    <property type="entry name" value="TESTIS DEVELOPMENT PROTEIN PRTD"/>
    <property type="match status" value="1"/>
</dbReference>
<comment type="caution">
    <text evidence="3">The sequence shown here is derived from an EMBL/GenBank/DDBJ whole genome shotgun (WGS) entry which is preliminary data.</text>
</comment>
<dbReference type="InterPro" id="IPR026555">
    <property type="entry name" value="NSL3/Tex30"/>
</dbReference>
<sequence length="287" mass="30146">MPTQQQGVLELPGFKPVPWIVDRPDGPSHKLAVLLAHGAGGDASSGNLPTIAAAVAEVAPCLRFTARGGSLQHRINVTKALLAAAPTLLGLQHVERWVLAGHSMGARGAASIAGEQPAAVPVAACLLLSYPLHPPGKPSDLRDALLHQLRVPTLLVRGSKDAFSTQALWDAALQGMHAGWRQVTVEGGDHGLKVSGQDSAQRSTAALHSVCTEVQQFVREAAQRAQEQRAGEQRQRQQQQAAAGASQKEEWQAAAAKAAAGKKRGRAPAAKEAASKPKKAGKKQRRS</sequence>
<evidence type="ECO:0000313" key="3">
    <source>
        <dbReference type="EMBL" id="PRW57086.1"/>
    </source>
</evidence>
<accession>A0A2P6TSQ6</accession>
<dbReference type="Gene3D" id="3.40.50.1820">
    <property type="entry name" value="alpha/beta hydrolase"/>
    <property type="match status" value="1"/>
</dbReference>
<keyword evidence="4" id="KW-1185">Reference proteome</keyword>
<evidence type="ECO:0000313" key="4">
    <source>
        <dbReference type="Proteomes" id="UP000239899"/>
    </source>
</evidence>
<dbReference type="STRING" id="3076.A0A2P6TSQ6"/>
<dbReference type="SUPFAM" id="SSF53474">
    <property type="entry name" value="alpha/beta-Hydrolases"/>
    <property type="match status" value="1"/>
</dbReference>
<dbReference type="InterPro" id="IPR029058">
    <property type="entry name" value="AB_hydrolase_fold"/>
</dbReference>
<feature type="compositionally biased region" description="Basic and acidic residues" evidence="1">
    <location>
        <begin position="226"/>
        <end position="235"/>
    </location>
</feature>
<name>A0A2P6TSQ6_CHLSO</name>
<dbReference type="EMBL" id="LHPG02000007">
    <property type="protein sequence ID" value="PRW57086.1"/>
    <property type="molecule type" value="Genomic_DNA"/>
</dbReference>
<gene>
    <name evidence="3" type="ORF">C2E21_4269</name>
</gene>
<dbReference type="PANTHER" id="PTHR13136:SF11">
    <property type="entry name" value="TESTIS-EXPRESSED PROTEIN 30"/>
    <property type="match status" value="1"/>
</dbReference>